<feature type="transmembrane region" description="Helical" evidence="8">
    <location>
        <begin position="127"/>
        <end position="146"/>
    </location>
</feature>
<dbReference type="Proteomes" id="UP000053766">
    <property type="component" value="Unassembled WGS sequence"/>
</dbReference>
<accession>A0A0D8YCK9</accession>
<evidence type="ECO:0000256" key="7">
    <source>
        <dbReference type="SAM" id="MobiDB-lite"/>
    </source>
</evidence>
<dbReference type="CDD" id="cd17328">
    <property type="entry name" value="MFS_spinster_like"/>
    <property type="match status" value="1"/>
</dbReference>
<feature type="transmembrane region" description="Helical" evidence="8">
    <location>
        <begin position="103"/>
        <end position="121"/>
    </location>
</feature>
<dbReference type="STRING" id="29172.A0A0D8YCK9"/>
<evidence type="ECO:0000256" key="5">
    <source>
        <dbReference type="ARBA" id="ARBA00023136"/>
    </source>
</evidence>
<dbReference type="SUPFAM" id="SSF103473">
    <property type="entry name" value="MFS general substrate transporter"/>
    <property type="match status" value="1"/>
</dbReference>
<feature type="compositionally biased region" description="Basic and acidic residues" evidence="7">
    <location>
        <begin position="11"/>
        <end position="24"/>
    </location>
</feature>
<evidence type="ECO:0000313" key="10">
    <source>
        <dbReference type="EMBL" id="KJH53774.1"/>
    </source>
</evidence>
<dbReference type="GO" id="GO:0022857">
    <property type="term" value="F:transmembrane transporter activity"/>
    <property type="evidence" value="ECO:0007669"/>
    <property type="project" value="InterPro"/>
</dbReference>
<keyword evidence="4 8" id="KW-1133">Transmembrane helix</keyword>
<dbReference type="InterPro" id="IPR044770">
    <property type="entry name" value="MFS_spinster-like"/>
</dbReference>
<evidence type="ECO:0000313" key="11">
    <source>
        <dbReference type="Proteomes" id="UP000053766"/>
    </source>
</evidence>
<sequence>MSTAEINTISDRSESERSSETLDGKQNELTKPILRLNMSILILVNLLNYMDRYTIAGVLTTLQSFYGINDANGGLLRTTFMIFYMICSPICGFLGDRYSRKRIMILGISIWVLAVFASTFVPANMFWTFLFFRGLVGIGEASYVVISPSIIADLFTGAERSRMLMYFYFAIPCGSGLGFVVGSSVAALTGDWRWGIRITATLERGAAEREKGELINEMVQTTYLEDLKSLSMNSTYIFSTIGYTALIFMVGTLSWWGPTAIEHYYAYREGLNSTNQLHLKVKARYVK</sequence>
<dbReference type="PROSITE" id="PS50850">
    <property type="entry name" value="MFS"/>
    <property type="match status" value="1"/>
</dbReference>
<keyword evidence="11" id="KW-1185">Reference proteome</keyword>
<proteinExistence type="inferred from homology"/>
<reference evidence="10 11" key="1">
    <citation type="submission" date="2013-11" db="EMBL/GenBank/DDBJ databases">
        <title>Draft genome of the bovine lungworm Dictyocaulus viviparus.</title>
        <authorList>
            <person name="Mitreva M."/>
        </authorList>
    </citation>
    <scope>NUCLEOTIDE SEQUENCE [LARGE SCALE GENOMIC DNA]</scope>
    <source>
        <strain evidence="10 11">HannoverDv2000</strain>
    </source>
</reference>
<keyword evidence="3 8" id="KW-0812">Transmembrane</keyword>
<evidence type="ECO:0000256" key="6">
    <source>
        <dbReference type="ARBA" id="ARBA00024338"/>
    </source>
</evidence>
<feature type="domain" description="Major facilitator superfamily (MFS) profile" evidence="9">
    <location>
        <begin position="37"/>
        <end position="287"/>
    </location>
</feature>
<evidence type="ECO:0000256" key="4">
    <source>
        <dbReference type="ARBA" id="ARBA00022989"/>
    </source>
</evidence>
<feature type="transmembrane region" description="Helical" evidence="8">
    <location>
        <begin position="166"/>
        <end position="188"/>
    </location>
</feature>
<gene>
    <name evidence="10" type="ORF">DICVIV_00205</name>
</gene>
<evidence type="ECO:0000256" key="2">
    <source>
        <dbReference type="ARBA" id="ARBA00022448"/>
    </source>
</evidence>
<evidence type="ECO:0000259" key="9">
    <source>
        <dbReference type="PROSITE" id="PS50850"/>
    </source>
</evidence>
<feature type="transmembrane region" description="Helical" evidence="8">
    <location>
        <begin position="74"/>
        <end position="94"/>
    </location>
</feature>
<protein>
    <submittedName>
        <fullName evidence="10">Transporter, major facilitator family protein</fullName>
    </submittedName>
</protein>
<evidence type="ECO:0000256" key="1">
    <source>
        <dbReference type="ARBA" id="ARBA00004141"/>
    </source>
</evidence>
<dbReference type="Gene3D" id="1.20.1250.20">
    <property type="entry name" value="MFS general substrate transporter like domains"/>
    <property type="match status" value="1"/>
</dbReference>
<dbReference type="AlphaFoldDB" id="A0A0D8YCK9"/>
<feature type="transmembrane region" description="Helical" evidence="8">
    <location>
        <begin position="236"/>
        <end position="256"/>
    </location>
</feature>
<dbReference type="InterPro" id="IPR036259">
    <property type="entry name" value="MFS_trans_sf"/>
</dbReference>
<dbReference type="OrthoDB" id="6770063at2759"/>
<reference evidence="11" key="2">
    <citation type="journal article" date="2016" name="Sci. Rep.">
        <title>Dictyocaulus viviparus genome, variome and transcriptome elucidate lungworm biology and support future intervention.</title>
        <authorList>
            <person name="McNulty S.N."/>
            <person name="Strube C."/>
            <person name="Rosa B.A."/>
            <person name="Martin J.C."/>
            <person name="Tyagi R."/>
            <person name="Choi Y.J."/>
            <person name="Wang Q."/>
            <person name="Hallsworth Pepin K."/>
            <person name="Zhang X."/>
            <person name="Ozersky P."/>
            <person name="Wilson R.K."/>
            <person name="Sternberg P.W."/>
            <person name="Gasser R.B."/>
            <person name="Mitreva M."/>
        </authorList>
    </citation>
    <scope>NUCLEOTIDE SEQUENCE [LARGE SCALE GENOMIC DNA]</scope>
    <source>
        <strain evidence="11">HannoverDv2000</strain>
    </source>
</reference>
<dbReference type="EMBL" id="KN716150">
    <property type="protein sequence ID" value="KJH53774.1"/>
    <property type="molecule type" value="Genomic_DNA"/>
</dbReference>
<organism evidence="10 11">
    <name type="scientific">Dictyocaulus viviparus</name>
    <name type="common">Bovine lungworm</name>
    <dbReference type="NCBI Taxonomy" id="29172"/>
    <lineage>
        <taxon>Eukaryota</taxon>
        <taxon>Metazoa</taxon>
        <taxon>Ecdysozoa</taxon>
        <taxon>Nematoda</taxon>
        <taxon>Chromadorea</taxon>
        <taxon>Rhabditida</taxon>
        <taxon>Rhabditina</taxon>
        <taxon>Rhabditomorpha</taxon>
        <taxon>Strongyloidea</taxon>
        <taxon>Metastrongylidae</taxon>
        <taxon>Dictyocaulus</taxon>
    </lineage>
</organism>
<dbReference type="InterPro" id="IPR011701">
    <property type="entry name" value="MFS"/>
</dbReference>
<dbReference type="Pfam" id="PF07690">
    <property type="entry name" value="MFS_1"/>
    <property type="match status" value="1"/>
</dbReference>
<keyword evidence="5 8" id="KW-0472">Membrane</keyword>
<evidence type="ECO:0000256" key="8">
    <source>
        <dbReference type="SAM" id="Phobius"/>
    </source>
</evidence>
<evidence type="ECO:0000256" key="3">
    <source>
        <dbReference type="ARBA" id="ARBA00022692"/>
    </source>
</evidence>
<comment type="subcellular location">
    <subcellularLocation>
        <location evidence="1">Membrane</location>
        <topology evidence="1">Multi-pass membrane protein</topology>
    </subcellularLocation>
</comment>
<dbReference type="PANTHER" id="PTHR23505">
    <property type="entry name" value="SPINSTER"/>
    <property type="match status" value="1"/>
</dbReference>
<dbReference type="PANTHER" id="PTHR23505:SF88">
    <property type="entry name" value="MAJOR FACILITATOR SUPERFAMILY (MFS) PROFILE DOMAIN-CONTAINING PROTEIN"/>
    <property type="match status" value="1"/>
</dbReference>
<dbReference type="GO" id="GO:0016020">
    <property type="term" value="C:membrane"/>
    <property type="evidence" value="ECO:0007669"/>
    <property type="project" value="UniProtKB-SubCell"/>
</dbReference>
<dbReference type="InterPro" id="IPR020846">
    <property type="entry name" value="MFS_dom"/>
</dbReference>
<comment type="similarity">
    <text evidence="6">Belongs to the major facilitator superfamily. Spinster (TC 2.A.1.49) family.</text>
</comment>
<name>A0A0D8YCK9_DICVI</name>
<feature type="region of interest" description="Disordered" evidence="7">
    <location>
        <begin position="1"/>
        <end position="24"/>
    </location>
</feature>
<keyword evidence="2" id="KW-0813">Transport</keyword>